<dbReference type="KEGG" id="dti:Desti_3804"/>
<evidence type="ECO:0000313" key="2">
    <source>
        <dbReference type="EMBL" id="AFM26446.1"/>
    </source>
</evidence>
<dbReference type="Proteomes" id="UP000006055">
    <property type="component" value="Chromosome"/>
</dbReference>
<keyword evidence="1" id="KW-0732">Signal</keyword>
<organism evidence="2 3">
    <name type="scientific">Desulfomonile tiedjei (strain ATCC 49306 / DSM 6799 / DCB-1)</name>
    <dbReference type="NCBI Taxonomy" id="706587"/>
    <lineage>
        <taxon>Bacteria</taxon>
        <taxon>Pseudomonadati</taxon>
        <taxon>Thermodesulfobacteriota</taxon>
        <taxon>Desulfomonilia</taxon>
        <taxon>Desulfomonilales</taxon>
        <taxon>Desulfomonilaceae</taxon>
        <taxon>Desulfomonile</taxon>
    </lineage>
</organism>
<sequence>MKFRVYFTAMVVVVFLASCLIANAATAPKGTYTVYDAKNKCQVVCKAPKPALEILEDGLAYLLDIPLAILSPITCPLVTPVLDRIDPVEARSFPRRIK</sequence>
<proteinExistence type="predicted"/>
<reference evidence="3" key="1">
    <citation type="submission" date="2012-06" db="EMBL/GenBank/DDBJ databases">
        <title>Complete sequence of chromosome of Desulfomonile tiedjei DSM 6799.</title>
        <authorList>
            <person name="Lucas S."/>
            <person name="Copeland A."/>
            <person name="Lapidus A."/>
            <person name="Glavina del Rio T."/>
            <person name="Dalin E."/>
            <person name="Tice H."/>
            <person name="Bruce D."/>
            <person name="Goodwin L."/>
            <person name="Pitluck S."/>
            <person name="Peters L."/>
            <person name="Ovchinnikova G."/>
            <person name="Zeytun A."/>
            <person name="Lu M."/>
            <person name="Kyrpides N."/>
            <person name="Mavromatis K."/>
            <person name="Ivanova N."/>
            <person name="Brettin T."/>
            <person name="Detter J.C."/>
            <person name="Han C."/>
            <person name="Larimer F."/>
            <person name="Land M."/>
            <person name="Hauser L."/>
            <person name="Markowitz V."/>
            <person name="Cheng J.-F."/>
            <person name="Hugenholtz P."/>
            <person name="Woyke T."/>
            <person name="Wu D."/>
            <person name="Spring S."/>
            <person name="Schroeder M."/>
            <person name="Brambilla E."/>
            <person name="Klenk H.-P."/>
            <person name="Eisen J.A."/>
        </authorList>
    </citation>
    <scope>NUCLEOTIDE SEQUENCE [LARGE SCALE GENOMIC DNA]</scope>
    <source>
        <strain evidence="3">ATCC 49306 / DSM 6799 / DCB-1</strain>
    </source>
</reference>
<protein>
    <recommendedName>
        <fullName evidence="4">YceK/YidQ family lipoprotein</fullName>
    </recommendedName>
</protein>
<evidence type="ECO:0000256" key="1">
    <source>
        <dbReference type="SAM" id="SignalP"/>
    </source>
</evidence>
<dbReference type="AlphaFoldDB" id="I4CA55"/>
<gene>
    <name evidence="2" type="ordered locus">Desti_3804</name>
</gene>
<evidence type="ECO:0008006" key="4">
    <source>
        <dbReference type="Google" id="ProtNLM"/>
    </source>
</evidence>
<name>I4CA55_DESTA</name>
<feature type="signal peptide" evidence="1">
    <location>
        <begin position="1"/>
        <end position="24"/>
    </location>
</feature>
<dbReference type="EMBL" id="CP003360">
    <property type="protein sequence ID" value="AFM26446.1"/>
    <property type="molecule type" value="Genomic_DNA"/>
</dbReference>
<evidence type="ECO:0000313" key="3">
    <source>
        <dbReference type="Proteomes" id="UP000006055"/>
    </source>
</evidence>
<dbReference type="PROSITE" id="PS51257">
    <property type="entry name" value="PROKAR_LIPOPROTEIN"/>
    <property type="match status" value="1"/>
</dbReference>
<accession>I4CA55</accession>
<dbReference type="HOGENOM" id="CLU_2329229_0_0_7"/>
<feature type="chain" id="PRO_5003687649" description="YceK/YidQ family lipoprotein" evidence="1">
    <location>
        <begin position="25"/>
        <end position="98"/>
    </location>
</feature>
<keyword evidence="3" id="KW-1185">Reference proteome</keyword>
<dbReference type="RefSeq" id="WP_014811572.1">
    <property type="nucleotide sequence ID" value="NC_018025.1"/>
</dbReference>